<sequence length="1306" mass="145950">MASVDDVTFKLQYKKYKIKVKLWEANFVKRNGRLPSKDDIKAASPDTKEAYKKYWKLKTLNLQRTILDSALLCEDESMSCFDDTSRDCVIPVSQESSSEESKLERKVLADIQNDSISPENKIICANSLNSADGDCSSTNDTNKKSEDVGVWGAHLNNPKPVSREVISLKSRSSSFQFTKKLFEASKFNSKRNPRKSFRFSDRSRSDTSLAIEESSTNSCDVSNYMLEQPINNEVINPNVIPPGEEAVSFFPDLLEKNDKFKIIKSTEPKIQNLLSALHKRVLEPETVLTPTRKLDKGWVERNSFLGVINDSKATVDEPKKIENVDVSQQSVSQQTQPSENNKTSLSSNDNDAEIEEDVISDSDTESSQKTSIFQSCIKRKKISGLTSNEHFDDRPKKIPKRDETPLSSTESSRMEETQNIIVSLPKAVVEKLNEATEVSFNTSKSVNNSEKNKKQSKSKPSKLEILQRKLASGKANENFVKIDIKKKVYVRGKKNTSFSKYKKMMYKKKAKDGDELCGRPVVKCFKCGEIGHYSRNCLKVDKLLPQDDGIEEESSFPTLEEASQMAKQSNYYKSSAERKDDKADLENAVEEFTIQMDVVGSETEVKPLYQLKDDNSLIEFRQGQEEAIMRILSGQSTLLMLSTGAGKSLCYQLPAYLYSQSTNCITLVVSPLVSLMEDQVEGLPSFLKAACLHTNQTEKQRAKVFELVKKGKLHFLLVSPEAVVGCSGGKGSATSFGSLLSHLPPIAFACIDEAHCVSQWSHNFRPSYLMVCKTLRDKLGVKTVLGLTATATSMTASNIASNLKIPDGEKGIIKGIPLPNNLVLSVSEDEWKDDALITLMKGKRFKDCGSLIIYCTRREECERIATLIRTTLQDPSQPESNKRRNRISWNAEAYHAGLSAARRKKVQHSFMNGDLRIVVATVAFGMGINKHDIRGVIHYNMPKNFESYVQEVGRAGRDGLPAQCHVFLDSKKVFLPCSCVKTAKANSSEESSAVNMTAIDAVHSRSVCPGHEVAIPVDGTVNSLDLPDENIATLLCYLELHPKRWIEVSSRVYTMCKVQCYQGAKQLKEAAHKCPPLAMAIASDLEQGVVYQKCSSIEFPVVKVASSMGWDSGVVKRHLKNLEWKKSSNDKWQRTGILVEFSEVGYHFKSPGNLSPSELDEALDSLHSRVVTQEEASLSQLEAIFSALRDVSHKSCLECADEADVARSDKLKGFVNEYFAKGVKVEPRSPVPLENEEQVRADIKSLICSYREQTFTGRSVARILHGIASPCFPAHIWGKTRFWRLHLLSDFKSLSKVATEEILKLR</sequence>
<evidence type="ECO:0000256" key="13">
    <source>
        <dbReference type="PROSITE-ProRule" id="PRU00047"/>
    </source>
</evidence>
<dbReference type="GO" id="GO:0003677">
    <property type="term" value="F:DNA binding"/>
    <property type="evidence" value="ECO:0007669"/>
    <property type="project" value="UniProtKB-KW"/>
</dbReference>
<dbReference type="SMART" id="SM00487">
    <property type="entry name" value="DEXDc"/>
    <property type="match status" value="1"/>
</dbReference>
<keyword evidence="13" id="KW-0862">Zinc</keyword>
<dbReference type="Pfam" id="PF00098">
    <property type="entry name" value="zf-CCHC"/>
    <property type="match status" value="1"/>
</dbReference>
<keyword evidence="6" id="KW-0067">ATP-binding</keyword>
<dbReference type="FunFam" id="3.40.50.300:FF:001084">
    <property type="entry name" value="RecQ like helicase 4"/>
    <property type="match status" value="1"/>
</dbReference>
<evidence type="ECO:0000256" key="9">
    <source>
        <dbReference type="ARBA" id="ARBA00023242"/>
    </source>
</evidence>
<dbReference type="EC" id="5.6.2.4" evidence="11"/>
<dbReference type="FunFam" id="3.40.50.300:FF:000772">
    <property type="entry name" value="ATP-dependent DNA helicase Q4"/>
    <property type="match status" value="1"/>
</dbReference>
<dbReference type="Pfam" id="PF00271">
    <property type="entry name" value="Helicase_C"/>
    <property type="match status" value="1"/>
</dbReference>
<evidence type="ECO:0000256" key="11">
    <source>
        <dbReference type="ARBA" id="ARBA00034808"/>
    </source>
</evidence>
<evidence type="ECO:0000259" key="15">
    <source>
        <dbReference type="PROSITE" id="PS50158"/>
    </source>
</evidence>
<dbReference type="SMART" id="SM00343">
    <property type="entry name" value="ZnF_C2HC"/>
    <property type="match status" value="1"/>
</dbReference>
<evidence type="ECO:0000256" key="2">
    <source>
        <dbReference type="ARBA" id="ARBA00005446"/>
    </source>
</evidence>
<dbReference type="InterPro" id="IPR014001">
    <property type="entry name" value="Helicase_ATP-bd"/>
</dbReference>
<name>A0A8K0KF62_LADFU</name>
<keyword evidence="13" id="KW-0479">Metal-binding</keyword>
<feature type="compositionally biased region" description="Polar residues" evidence="14">
    <location>
        <begin position="405"/>
        <end position="418"/>
    </location>
</feature>
<feature type="region of interest" description="Disordered" evidence="14">
    <location>
        <begin position="387"/>
        <end position="418"/>
    </location>
</feature>
<reference evidence="18" key="2">
    <citation type="submission" date="2017-10" db="EMBL/GenBank/DDBJ databases">
        <title>Ladona fulva Genome sequencing and assembly.</title>
        <authorList>
            <person name="Murali S."/>
            <person name="Richards S."/>
            <person name="Bandaranaike D."/>
            <person name="Bellair M."/>
            <person name="Blankenburg K."/>
            <person name="Chao H."/>
            <person name="Dinh H."/>
            <person name="Doddapaneni H."/>
            <person name="Dugan-Rocha S."/>
            <person name="Elkadiri S."/>
            <person name="Gnanaolivu R."/>
            <person name="Hernandez B."/>
            <person name="Skinner E."/>
            <person name="Javaid M."/>
            <person name="Lee S."/>
            <person name="Li M."/>
            <person name="Ming W."/>
            <person name="Munidasa M."/>
            <person name="Muniz J."/>
            <person name="Nguyen L."/>
            <person name="Hughes D."/>
            <person name="Osuji N."/>
            <person name="Pu L.-L."/>
            <person name="Puazo M."/>
            <person name="Qu C."/>
            <person name="Quiroz J."/>
            <person name="Raj R."/>
            <person name="Weissenberger G."/>
            <person name="Xin Y."/>
            <person name="Zou X."/>
            <person name="Han Y."/>
            <person name="Worley K."/>
            <person name="Muzny D."/>
            <person name="Gibbs R."/>
        </authorList>
    </citation>
    <scope>NUCLEOTIDE SEQUENCE</scope>
    <source>
        <strain evidence="18">Sampled in the wild</strain>
    </source>
</reference>
<dbReference type="CDD" id="cd18018">
    <property type="entry name" value="DEXHc_RecQ4-like"/>
    <property type="match status" value="1"/>
</dbReference>
<dbReference type="Gene3D" id="4.10.60.10">
    <property type="entry name" value="Zinc finger, CCHC-type"/>
    <property type="match status" value="1"/>
</dbReference>
<feature type="compositionally biased region" description="Polar residues" evidence="14">
    <location>
        <begin position="337"/>
        <end position="349"/>
    </location>
</feature>
<dbReference type="GO" id="GO:0005737">
    <property type="term" value="C:cytoplasm"/>
    <property type="evidence" value="ECO:0007669"/>
    <property type="project" value="TreeGrafter"/>
</dbReference>
<evidence type="ECO:0000256" key="6">
    <source>
        <dbReference type="ARBA" id="ARBA00022840"/>
    </source>
</evidence>
<comment type="catalytic activity">
    <reaction evidence="10">
        <text>Couples ATP hydrolysis with the unwinding of duplex DNA by translocating in the 3'-5' direction.</text>
        <dbReference type="EC" id="5.6.2.4"/>
    </reaction>
</comment>
<dbReference type="PANTHER" id="PTHR13710:SF108">
    <property type="entry name" value="ATP-DEPENDENT DNA HELICASE Q4"/>
    <property type="match status" value="1"/>
</dbReference>
<dbReference type="GO" id="GO:0009378">
    <property type="term" value="F:four-way junction helicase activity"/>
    <property type="evidence" value="ECO:0007669"/>
    <property type="project" value="TreeGrafter"/>
</dbReference>
<feature type="region of interest" description="Disordered" evidence="14">
    <location>
        <begin position="442"/>
        <end position="463"/>
    </location>
</feature>
<comment type="caution">
    <text evidence="18">The sequence shown here is derived from an EMBL/GenBank/DDBJ whole genome shotgun (WGS) entry which is preliminary data.</text>
</comment>
<evidence type="ECO:0000313" key="18">
    <source>
        <dbReference type="EMBL" id="KAG8233228.1"/>
    </source>
</evidence>
<evidence type="ECO:0000259" key="17">
    <source>
        <dbReference type="PROSITE" id="PS51194"/>
    </source>
</evidence>
<dbReference type="Proteomes" id="UP000792457">
    <property type="component" value="Unassembled WGS sequence"/>
</dbReference>
<keyword evidence="4" id="KW-0378">Hydrolase</keyword>
<evidence type="ECO:0000256" key="1">
    <source>
        <dbReference type="ARBA" id="ARBA00004123"/>
    </source>
</evidence>
<dbReference type="GO" id="GO:0016787">
    <property type="term" value="F:hydrolase activity"/>
    <property type="evidence" value="ECO:0007669"/>
    <property type="project" value="UniProtKB-KW"/>
</dbReference>
<dbReference type="Pfam" id="PF00270">
    <property type="entry name" value="DEAD"/>
    <property type="match status" value="1"/>
</dbReference>
<keyword evidence="19" id="KW-1185">Reference proteome</keyword>
<dbReference type="EMBL" id="KZ308696">
    <property type="protein sequence ID" value="KAG8233228.1"/>
    <property type="molecule type" value="Genomic_DNA"/>
</dbReference>
<evidence type="ECO:0000256" key="5">
    <source>
        <dbReference type="ARBA" id="ARBA00022806"/>
    </source>
</evidence>
<evidence type="ECO:0000256" key="12">
    <source>
        <dbReference type="ARBA" id="ARBA00049360"/>
    </source>
</evidence>
<feature type="domain" description="Helicase ATP-binding" evidence="16">
    <location>
        <begin position="628"/>
        <end position="809"/>
    </location>
</feature>
<accession>A0A8K0KF62</accession>
<dbReference type="InterPro" id="IPR001878">
    <property type="entry name" value="Znf_CCHC"/>
</dbReference>
<dbReference type="InterPro" id="IPR036875">
    <property type="entry name" value="Znf_CCHC_sf"/>
</dbReference>
<gene>
    <name evidence="18" type="ORF">J437_LFUL012433</name>
</gene>
<dbReference type="InterPro" id="IPR011545">
    <property type="entry name" value="DEAD/DEAH_box_helicase_dom"/>
</dbReference>
<keyword evidence="13" id="KW-0863">Zinc-finger</keyword>
<dbReference type="PROSITE" id="PS51194">
    <property type="entry name" value="HELICASE_CTER"/>
    <property type="match status" value="1"/>
</dbReference>
<comment type="subcellular location">
    <subcellularLocation>
        <location evidence="1">Nucleus</location>
    </subcellularLocation>
</comment>
<dbReference type="OrthoDB" id="18781at2759"/>
<dbReference type="NCBIfam" id="TIGR00614">
    <property type="entry name" value="recQ_fam"/>
    <property type="match status" value="1"/>
</dbReference>
<organism evidence="18 19">
    <name type="scientific">Ladona fulva</name>
    <name type="common">Scarce chaser dragonfly</name>
    <name type="synonym">Libellula fulva</name>
    <dbReference type="NCBI Taxonomy" id="123851"/>
    <lineage>
        <taxon>Eukaryota</taxon>
        <taxon>Metazoa</taxon>
        <taxon>Ecdysozoa</taxon>
        <taxon>Arthropoda</taxon>
        <taxon>Hexapoda</taxon>
        <taxon>Insecta</taxon>
        <taxon>Pterygota</taxon>
        <taxon>Palaeoptera</taxon>
        <taxon>Odonata</taxon>
        <taxon>Epiprocta</taxon>
        <taxon>Anisoptera</taxon>
        <taxon>Libelluloidea</taxon>
        <taxon>Libellulidae</taxon>
        <taxon>Ladona</taxon>
    </lineage>
</organism>
<feature type="region of interest" description="Disordered" evidence="14">
    <location>
        <begin position="321"/>
        <end position="352"/>
    </location>
</feature>
<evidence type="ECO:0000256" key="14">
    <source>
        <dbReference type="SAM" id="MobiDB-lite"/>
    </source>
</evidence>
<dbReference type="CDD" id="cd22289">
    <property type="entry name" value="RecQL4_SLD2_NTD"/>
    <property type="match status" value="1"/>
</dbReference>
<dbReference type="PROSITE" id="PS51192">
    <property type="entry name" value="HELICASE_ATP_BIND_1"/>
    <property type="match status" value="1"/>
</dbReference>
<dbReference type="GO" id="GO:0008270">
    <property type="term" value="F:zinc ion binding"/>
    <property type="evidence" value="ECO:0007669"/>
    <property type="project" value="UniProtKB-KW"/>
</dbReference>
<comment type="catalytic activity">
    <reaction evidence="12">
        <text>ATP + H2O = ADP + phosphate + H(+)</text>
        <dbReference type="Rhea" id="RHEA:13065"/>
        <dbReference type="ChEBI" id="CHEBI:15377"/>
        <dbReference type="ChEBI" id="CHEBI:15378"/>
        <dbReference type="ChEBI" id="CHEBI:30616"/>
        <dbReference type="ChEBI" id="CHEBI:43474"/>
        <dbReference type="ChEBI" id="CHEBI:456216"/>
    </reaction>
</comment>
<evidence type="ECO:0000259" key="16">
    <source>
        <dbReference type="PROSITE" id="PS51192"/>
    </source>
</evidence>
<dbReference type="PROSITE" id="PS50158">
    <property type="entry name" value="ZF_CCHC"/>
    <property type="match status" value="1"/>
</dbReference>
<feature type="compositionally biased region" description="Low complexity" evidence="14">
    <location>
        <begin position="324"/>
        <end position="336"/>
    </location>
</feature>
<dbReference type="GO" id="GO:0000724">
    <property type="term" value="P:double-strand break repair via homologous recombination"/>
    <property type="evidence" value="ECO:0007669"/>
    <property type="project" value="TreeGrafter"/>
</dbReference>
<dbReference type="PANTHER" id="PTHR13710">
    <property type="entry name" value="DNA HELICASE RECQ FAMILY MEMBER"/>
    <property type="match status" value="1"/>
</dbReference>
<evidence type="ECO:0000256" key="3">
    <source>
        <dbReference type="ARBA" id="ARBA00022741"/>
    </source>
</evidence>
<dbReference type="InterPro" id="IPR027417">
    <property type="entry name" value="P-loop_NTPase"/>
</dbReference>
<feature type="compositionally biased region" description="Basic and acidic residues" evidence="14">
    <location>
        <begin position="389"/>
        <end position="404"/>
    </location>
</feature>
<dbReference type="InterPro" id="IPR004589">
    <property type="entry name" value="DNA_helicase_ATP-dep_RecQ"/>
</dbReference>
<dbReference type="GO" id="GO:0043138">
    <property type="term" value="F:3'-5' DNA helicase activity"/>
    <property type="evidence" value="ECO:0007669"/>
    <property type="project" value="UniProtKB-EC"/>
</dbReference>
<evidence type="ECO:0000256" key="10">
    <source>
        <dbReference type="ARBA" id="ARBA00034617"/>
    </source>
</evidence>
<evidence type="ECO:0000313" key="19">
    <source>
        <dbReference type="Proteomes" id="UP000792457"/>
    </source>
</evidence>
<dbReference type="GO" id="GO:0005524">
    <property type="term" value="F:ATP binding"/>
    <property type="evidence" value="ECO:0007669"/>
    <property type="project" value="UniProtKB-KW"/>
</dbReference>
<keyword evidence="3" id="KW-0547">Nucleotide-binding</keyword>
<keyword evidence="8" id="KW-0413">Isomerase</keyword>
<comment type="similarity">
    <text evidence="2">Belongs to the helicase family. RecQ subfamily.</text>
</comment>
<keyword evidence="9" id="KW-0539">Nucleus</keyword>
<feature type="domain" description="CCHC-type" evidence="15">
    <location>
        <begin position="523"/>
        <end position="537"/>
    </location>
</feature>
<feature type="domain" description="Helicase C-terminal" evidence="17">
    <location>
        <begin position="832"/>
        <end position="1000"/>
    </location>
</feature>
<proteinExistence type="inferred from homology"/>
<evidence type="ECO:0000256" key="8">
    <source>
        <dbReference type="ARBA" id="ARBA00023235"/>
    </source>
</evidence>
<evidence type="ECO:0000256" key="7">
    <source>
        <dbReference type="ARBA" id="ARBA00023125"/>
    </source>
</evidence>
<dbReference type="Gene3D" id="3.40.50.300">
    <property type="entry name" value="P-loop containing nucleotide triphosphate hydrolases"/>
    <property type="match status" value="2"/>
</dbReference>
<dbReference type="SUPFAM" id="SSF57756">
    <property type="entry name" value="Retrovirus zinc finger-like domains"/>
    <property type="match status" value="1"/>
</dbReference>
<dbReference type="SMART" id="SM00490">
    <property type="entry name" value="HELICc"/>
    <property type="match status" value="1"/>
</dbReference>
<evidence type="ECO:0000256" key="4">
    <source>
        <dbReference type="ARBA" id="ARBA00022801"/>
    </source>
</evidence>
<dbReference type="InterPro" id="IPR001650">
    <property type="entry name" value="Helicase_C-like"/>
</dbReference>
<dbReference type="GO" id="GO:0005634">
    <property type="term" value="C:nucleus"/>
    <property type="evidence" value="ECO:0007669"/>
    <property type="project" value="UniProtKB-SubCell"/>
</dbReference>
<dbReference type="CDD" id="cd18794">
    <property type="entry name" value="SF2_C_RecQ"/>
    <property type="match status" value="1"/>
</dbReference>
<keyword evidence="5" id="KW-0347">Helicase</keyword>
<dbReference type="Gene3D" id="1.10.10.1460">
    <property type="match status" value="1"/>
</dbReference>
<protein>
    <recommendedName>
        <fullName evidence="11">DNA 3'-5' helicase</fullName>
        <ecNumber evidence="11">5.6.2.4</ecNumber>
    </recommendedName>
</protein>
<dbReference type="GO" id="GO:0005694">
    <property type="term" value="C:chromosome"/>
    <property type="evidence" value="ECO:0007669"/>
    <property type="project" value="TreeGrafter"/>
</dbReference>
<reference evidence="18" key="1">
    <citation type="submission" date="2013-04" db="EMBL/GenBank/DDBJ databases">
        <authorList>
            <person name="Qu J."/>
            <person name="Murali S.C."/>
            <person name="Bandaranaike D."/>
            <person name="Bellair M."/>
            <person name="Blankenburg K."/>
            <person name="Chao H."/>
            <person name="Dinh H."/>
            <person name="Doddapaneni H."/>
            <person name="Downs B."/>
            <person name="Dugan-Rocha S."/>
            <person name="Elkadiri S."/>
            <person name="Gnanaolivu R.D."/>
            <person name="Hernandez B."/>
            <person name="Javaid M."/>
            <person name="Jayaseelan J.C."/>
            <person name="Lee S."/>
            <person name="Li M."/>
            <person name="Ming W."/>
            <person name="Munidasa M."/>
            <person name="Muniz J."/>
            <person name="Nguyen L."/>
            <person name="Ongeri F."/>
            <person name="Osuji N."/>
            <person name="Pu L.-L."/>
            <person name="Puazo M."/>
            <person name="Qu C."/>
            <person name="Quiroz J."/>
            <person name="Raj R."/>
            <person name="Weissenberger G."/>
            <person name="Xin Y."/>
            <person name="Zou X."/>
            <person name="Han Y."/>
            <person name="Richards S."/>
            <person name="Worley K."/>
            <person name="Muzny D."/>
            <person name="Gibbs R."/>
        </authorList>
    </citation>
    <scope>NUCLEOTIDE SEQUENCE</scope>
    <source>
        <strain evidence="18">Sampled in the wild</strain>
    </source>
</reference>
<keyword evidence="7" id="KW-0238">DNA-binding</keyword>
<dbReference type="SUPFAM" id="SSF52540">
    <property type="entry name" value="P-loop containing nucleoside triphosphate hydrolases"/>
    <property type="match status" value="1"/>
</dbReference>